<dbReference type="FunFam" id="2.40.10.230:FF:000001">
    <property type="entry name" value="H/ACA ribonucleoprotein complex subunit"/>
    <property type="match status" value="1"/>
</dbReference>
<proteinExistence type="inferred from homology"/>
<dbReference type="AlphaFoldDB" id="A0A9K3KQ62"/>
<dbReference type="GO" id="GO:0031429">
    <property type="term" value="C:box H/ACA snoRNP complex"/>
    <property type="evidence" value="ECO:0007669"/>
    <property type="project" value="TreeGrafter"/>
</dbReference>
<gene>
    <name evidence="10" type="ORF">IV203_016217</name>
</gene>
<sequence length="203" mass="20476">MSARGRGRGGMSRGGGRGFSGGGRGGGRGGGGGGRGFGREEGPPAEIVEVGKVMHDCEAELVCRWTLDDKVPYFNAGVYLENKRKIGKVDEILGKVAEIFFTVKMDPGVLSKSFQPNDLLYVGTDKLLPITRFTNPGASGGGGRGGGRGAGRGGGRGPGRGGGRGPGRGGGRGSFGGRSPGRSGGRGGGRGFSPGRGRGRGRQ</sequence>
<evidence type="ECO:0000256" key="5">
    <source>
        <dbReference type="ARBA" id="ARBA00023242"/>
    </source>
</evidence>
<dbReference type="Pfam" id="PF04410">
    <property type="entry name" value="Gar1"/>
    <property type="match status" value="1"/>
</dbReference>
<dbReference type="EMBL" id="JAGRRH010000020">
    <property type="protein sequence ID" value="KAG7347512.1"/>
    <property type="molecule type" value="Genomic_DNA"/>
</dbReference>
<evidence type="ECO:0000256" key="6">
    <source>
        <dbReference type="ARBA" id="ARBA00023274"/>
    </source>
</evidence>
<keyword evidence="11" id="KW-1185">Reference proteome</keyword>
<protein>
    <recommendedName>
        <fullName evidence="8">H/ACA ribonucleoprotein complex subunit</fullName>
    </recommendedName>
</protein>
<reference evidence="10" key="2">
    <citation type="submission" date="2021-04" db="EMBL/GenBank/DDBJ databases">
        <authorList>
            <person name="Podell S."/>
        </authorList>
    </citation>
    <scope>NUCLEOTIDE SEQUENCE</scope>
    <source>
        <strain evidence="10">Hildebrandi</strain>
    </source>
</reference>
<comment type="subunit">
    <text evidence="8">Component of the small nucleolar ribonucleoprotein particles containing H/ACA-type snoRNAs (H/ACA snoRNPs).</text>
</comment>
<dbReference type="PANTHER" id="PTHR23237:SF6">
    <property type="entry name" value="H_ACA RIBONUCLEOPROTEIN COMPLEX SUBUNIT 1"/>
    <property type="match status" value="1"/>
</dbReference>
<feature type="region of interest" description="Disordered" evidence="9">
    <location>
        <begin position="133"/>
        <end position="203"/>
    </location>
</feature>
<comment type="caution">
    <text evidence="10">The sequence shown here is derived from an EMBL/GenBank/DDBJ whole genome shotgun (WGS) entry which is preliminary data.</text>
</comment>
<dbReference type="PANTHER" id="PTHR23237">
    <property type="entry name" value="NUCLEOLAR PROTEIN FAMILY A MEMBER 1 SNORNP PROTEIN GAR1"/>
    <property type="match status" value="1"/>
</dbReference>
<feature type="region of interest" description="Disordered" evidence="9">
    <location>
        <begin position="1"/>
        <end position="42"/>
    </location>
</feature>
<comment type="subcellular location">
    <subcellularLocation>
        <location evidence="1 8">Nucleus</location>
        <location evidence="1 8">Nucleolus</location>
    </subcellularLocation>
</comment>
<name>A0A9K3KQ62_9STRA</name>
<keyword evidence="4 8" id="KW-0694">RNA-binding</keyword>
<keyword evidence="6 8" id="KW-0687">Ribonucleoprotein</keyword>
<feature type="compositionally biased region" description="Gly residues" evidence="9">
    <location>
        <begin position="138"/>
        <end position="196"/>
    </location>
</feature>
<evidence type="ECO:0000256" key="4">
    <source>
        <dbReference type="ARBA" id="ARBA00022884"/>
    </source>
</evidence>
<evidence type="ECO:0000256" key="2">
    <source>
        <dbReference type="ARBA" id="ARBA00022517"/>
    </source>
</evidence>
<evidence type="ECO:0000256" key="1">
    <source>
        <dbReference type="ARBA" id="ARBA00004604"/>
    </source>
</evidence>
<evidence type="ECO:0000256" key="3">
    <source>
        <dbReference type="ARBA" id="ARBA00022552"/>
    </source>
</evidence>
<feature type="compositionally biased region" description="Gly residues" evidence="9">
    <location>
        <begin position="8"/>
        <end position="36"/>
    </location>
</feature>
<keyword evidence="3 8" id="KW-0698">rRNA processing</keyword>
<evidence type="ECO:0000256" key="7">
    <source>
        <dbReference type="ARBA" id="ARBA00038293"/>
    </source>
</evidence>
<dbReference type="InterPro" id="IPR007504">
    <property type="entry name" value="H/ACA_rnp_Gar1/Naf1"/>
</dbReference>
<reference evidence="10" key="1">
    <citation type="journal article" date="2021" name="Sci. Rep.">
        <title>Diploid genomic architecture of Nitzschia inconspicua, an elite biomass production diatom.</title>
        <authorList>
            <person name="Oliver A."/>
            <person name="Podell S."/>
            <person name="Pinowska A."/>
            <person name="Traller J.C."/>
            <person name="Smith S.R."/>
            <person name="McClure R."/>
            <person name="Beliaev A."/>
            <person name="Bohutskyi P."/>
            <person name="Hill E.A."/>
            <person name="Rabines A."/>
            <person name="Zheng H."/>
            <person name="Allen L.Z."/>
            <person name="Kuo A."/>
            <person name="Grigoriev I.V."/>
            <person name="Allen A.E."/>
            <person name="Hazlebeck D."/>
            <person name="Allen E.E."/>
        </authorList>
    </citation>
    <scope>NUCLEOTIDE SEQUENCE</scope>
    <source>
        <strain evidence="10">Hildebrandi</strain>
    </source>
</reference>
<evidence type="ECO:0000256" key="9">
    <source>
        <dbReference type="SAM" id="MobiDB-lite"/>
    </source>
</evidence>
<organism evidence="10 11">
    <name type="scientific">Nitzschia inconspicua</name>
    <dbReference type="NCBI Taxonomy" id="303405"/>
    <lineage>
        <taxon>Eukaryota</taxon>
        <taxon>Sar</taxon>
        <taxon>Stramenopiles</taxon>
        <taxon>Ochrophyta</taxon>
        <taxon>Bacillariophyta</taxon>
        <taxon>Bacillariophyceae</taxon>
        <taxon>Bacillariophycidae</taxon>
        <taxon>Bacillariales</taxon>
        <taxon>Bacillariaceae</taxon>
        <taxon>Nitzschia</taxon>
    </lineage>
</organism>
<comment type="similarity">
    <text evidence="7 8">Belongs to the GAR1 family.</text>
</comment>
<dbReference type="OrthoDB" id="2187159at2759"/>
<evidence type="ECO:0000256" key="8">
    <source>
        <dbReference type="RuleBase" id="RU364004"/>
    </source>
</evidence>
<accession>A0A9K3KQ62</accession>
<dbReference type="Proteomes" id="UP000693970">
    <property type="component" value="Unassembled WGS sequence"/>
</dbReference>
<evidence type="ECO:0000313" key="11">
    <source>
        <dbReference type="Proteomes" id="UP000693970"/>
    </source>
</evidence>
<evidence type="ECO:0000313" key="10">
    <source>
        <dbReference type="EMBL" id="KAG7347512.1"/>
    </source>
</evidence>
<keyword evidence="2 8" id="KW-0690">Ribosome biogenesis</keyword>
<keyword evidence="5 8" id="KW-0539">Nucleus</keyword>
<dbReference type="GO" id="GO:0000454">
    <property type="term" value="P:snoRNA guided rRNA pseudouridine synthesis"/>
    <property type="evidence" value="ECO:0007669"/>
    <property type="project" value="TreeGrafter"/>
</dbReference>
<comment type="function">
    <text evidence="8">Required for ribosome biogenesis. Part of a complex which catalyzes pseudouridylation of rRNA. This involves the isomerization of uridine such that the ribose is subsequently attached to C5, instead of the normal N1. Pseudouridine ("psi") residues may serve to stabilize the conformation of rRNAs.</text>
</comment>
<dbReference type="GO" id="GO:0034513">
    <property type="term" value="F:box H/ACA snoRNA binding"/>
    <property type="evidence" value="ECO:0007669"/>
    <property type="project" value="TreeGrafter"/>
</dbReference>